<dbReference type="EMBL" id="JADGJQ010000081">
    <property type="protein sequence ID" value="KAJ3171939.1"/>
    <property type="molecule type" value="Genomic_DNA"/>
</dbReference>
<reference evidence="1" key="1">
    <citation type="submission" date="2020-05" db="EMBL/GenBank/DDBJ databases">
        <title>Phylogenomic resolution of chytrid fungi.</title>
        <authorList>
            <person name="Stajich J.E."/>
            <person name="Amses K."/>
            <person name="Simmons R."/>
            <person name="Seto K."/>
            <person name="Myers J."/>
            <person name="Bonds A."/>
            <person name="Quandt C.A."/>
            <person name="Barry K."/>
            <person name="Liu P."/>
            <person name="Grigoriev I."/>
            <person name="Longcore J.E."/>
            <person name="James T.Y."/>
        </authorList>
    </citation>
    <scope>NUCLEOTIDE SEQUENCE</scope>
    <source>
        <strain evidence="1">JEL0379</strain>
    </source>
</reference>
<gene>
    <name evidence="1" type="ORF">HDU87_008190</name>
</gene>
<organism evidence="1 2">
    <name type="scientific">Geranomyces variabilis</name>
    <dbReference type="NCBI Taxonomy" id="109894"/>
    <lineage>
        <taxon>Eukaryota</taxon>
        <taxon>Fungi</taxon>
        <taxon>Fungi incertae sedis</taxon>
        <taxon>Chytridiomycota</taxon>
        <taxon>Chytridiomycota incertae sedis</taxon>
        <taxon>Chytridiomycetes</taxon>
        <taxon>Spizellomycetales</taxon>
        <taxon>Powellomycetaceae</taxon>
        <taxon>Geranomyces</taxon>
    </lineage>
</organism>
<dbReference type="SUPFAM" id="SSF56112">
    <property type="entry name" value="Protein kinase-like (PK-like)"/>
    <property type="match status" value="1"/>
</dbReference>
<evidence type="ECO:0008006" key="3">
    <source>
        <dbReference type="Google" id="ProtNLM"/>
    </source>
</evidence>
<dbReference type="InterPro" id="IPR011009">
    <property type="entry name" value="Kinase-like_dom_sf"/>
</dbReference>
<proteinExistence type="predicted"/>
<keyword evidence="2" id="KW-1185">Reference proteome</keyword>
<protein>
    <recommendedName>
        <fullName evidence="3">Aminoglycoside phosphotransferase domain-containing protein</fullName>
    </recommendedName>
</protein>
<dbReference type="Proteomes" id="UP001212152">
    <property type="component" value="Unassembled WGS sequence"/>
</dbReference>
<evidence type="ECO:0000313" key="1">
    <source>
        <dbReference type="EMBL" id="KAJ3171939.1"/>
    </source>
</evidence>
<evidence type="ECO:0000313" key="2">
    <source>
        <dbReference type="Proteomes" id="UP001212152"/>
    </source>
</evidence>
<sequence>MIENALLLNEILRAVLVDSGLHWFEVWRLRAVCRAFHRLSKAVLPEVMIKNCAAYPVSKVFACAHDLENAAPPLLHVHSSSELDDDKNVYLKPVKWDPEAETLLFLPAAVDVRSHDPTCSKCEGVKKLNNEHNQRICGHLFEDETDSDSDSEQQHEATIVGRCHGHSGSRGLIRFEGWNKVRFTQWDPIERDPTDHLRHAWIKAKDEQGGTLDTPKPCVYRDSDKYSHPAIRMVYSVVEMEEYLTTGNGEQNGSVHSEDSEFYYTVEYKILEALVSFPWVLHGFVSSYVPPPTFLAKRLRRLVAVCDTVIERGLLPLHDTKAFFEDLKVEKNSRAFVVNPSFVVKRNNCRARTADLIVRGREAPFDAIEKILEDNSLSESDAEKEAHDYFAKTYLWPKTSKYMWKVGMSIGLVDWIHATPMDADLVFKAIKWANWELSSEKTYSYEYEPVSELFIVLLAHFILTPGAIAELVRHDIAAQKAGRSHEYGNAISWEFFHFCLESKLDDMNTLLGLGIQAISAYCWDFDYFKRRHEIFWDILMKSGTAHVKALLKDSRNEFKPDAWRVFLNDLGSIAIRELSESSGAETSWRVLVDLDLLDWEEHGEEYLTTAISLQVDVCIDDLLDKGIVSHKALSEIFSGPRGFLEEYQQRNNPNMALFNRLVNNPLFYTDRAWAAAAAVLVRPPLESGREALELLVHRPLLTAPTPELIMSLASFGETHPGNPANAILPQIIQLIGKEKVRNLALEFWEVRNLALEFWPHENRFSSPAVLRFKRLIEGTIFLHKSFGINTFEKERFLTMAAYYYDIVMRRGNVSSTDEVDWIERGAFHDIDEHGHSDFAETLLSGMGYAPPRSDTLKFQLFYYFLRILTTHRIRIKDRSAFLSALLLSAQSREGYLGRDVLKMLFHQQQIASAADVTMHPIDISMMSHTGQYDIPLTPSLLVAACITSGQSFLRVILDSGIRLQVRYESSRGLDWITEALAFLGGPSCVEEKKMVDTSSLIAHVSEFLDHCRPRDAVMCPDMRTASAGRAQGLKNVCTLPEITPFNLKDNKKWILMEEITGRSLAEEMDKGKMKRQDEERVDGLMGNLKGAGDDGGVTFGPFVDGTNARGYPWRTYSEYVKSVLEDAIISLSTKPALCRNRHLDGSLPVLTDSTFASSVFTHGDLNARNILVHRDPSTKLLNLSGIVDFDPTIYCSFSEGEEAFDPGKDGCMDRMLLDEMQKLGLDTVRTVDPALWKQARDLDTLRTNVAPWWLMEMDVGNPRLEGELEDAAKVVEDILASLG</sequence>
<comment type="caution">
    <text evidence="1">The sequence shown here is derived from an EMBL/GenBank/DDBJ whole genome shotgun (WGS) entry which is preliminary data.</text>
</comment>
<accession>A0AAD5TDM4</accession>
<name>A0AAD5TDM4_9FUNG</name>